<dbReference type="PROSITE" id="PS50022">
    <property type="entry name" value="FA58C_3"/>
    <property type="match status" value="1"/>
</dbReference>
<evidence type="ECO:0000313" key="4">
    <source>
        <dbReference type="Proteomes" id="UP000594262"/>
    </source>
</evidence>
<dbReference type="RefSeq" id="XP_066912646.1">
    <property type="nucleotide sequence ID" value="XM_067056545.1"/>
</dbReference>
<keyword evidence="4" id="KW-1185">Reference proteome</keyword>
<feature type="domain" description="F5/8 type C" evidence="2">
    <location>
        <begin position="66"/>
        <end position="173"/>
    </location>
</feature>
<evidence type="ECO:0000313" key="3">
    <source>
        <dbReference type="EnsemblMetazoa" id="CLYHEMP005330.1"/>
    </source>
</evidence>
<proteinExistence type="predicted"/>
<dbReference type="EnsemblMetazoa" id="CLYHEMT005330.1">
    <property type="protein sequence ID" value="CLYHEMP005330.1"/>
    <property type="gene ID" value="CLYHEMG005330"/>
</dbReference>
<feature type="chain" id="PRO_5029892647" description="F5/8 type C domain-containing protein" evidence="1">
    <location>
        <begin position="21"/>
        <end position="184"/>
    </location>
</feature>
<dbReference type="InterPro" id="IPR000421">
    <property type="entry name" value="FA58C"/>
</dbReference>
<dbReference type="Proteomes" id="UP000594262">
    <property type="component" value="Unplaced"/>
</dbReference>
<dbReference type="CDD" id="cd00057">
    <property type="entry name" value="FA58C"/>
    <property type="match status" value="1"/>
</dbReference>
<dbReference type="GeneID" id="136799872"/>
<accession>A0A7M5V352</accession>
<dbReference type="SUPFAM" id="SSF49785">
    <property type="entry name" value="Galactose-binding domain-like"/>
    <property type="match status" value="1"/>
</dbReference>
<dbReference type="Pfam" id="PF00754">
    <property type="entry name" value="F5_F8_type_C"/>
    <property type="match status" value="1"/>
</dbReference>
<dbReference type="PANTHER" id="PTHR24543:SF325">
    <property type="entry name" value="F5_8 TYPE C DOMAIN-CONTAINING PROTEIN"/>
    <property type="match status" value="1"/>
</dbReference>
<evidence type="ECO:0000259" key="2">
    <source>
        <dbReference type="PROSITE" id="PS50022"/>
    </source>
</evidence>
<organism evidence="3 4">
    <name type="scientific">Clytia hemisphaerica</name>
    <dbReference type="NCBI Taxonomy" id="252671"/>
    <lineage>
        <taxon>Eukaryota</taxon>
        <taxon>Metazoa</taxon>
        <taxon>Cnidaria</taxon>
        <taxon>Hydrozoa</taxon>
        <taxon>Hydroidolina</taxon>
        <taxon>Leptothecata</taxon>
        <taxon>Obeliida</taxon>
        <taxon>Clytiidae</taxon>
        <taxon>Clytia</taxon>
    </lineage>
</organism>
<sequence length="184" mass="20553">MKMEFYFSFVLNLMVSYTLAKAVSKDPTKASSSKCQDSIGIQTGFLETRDIKTSTSQKDFSATDPWCATEQNEKQFMAFDLGEEFQLAKVATMGKADDKNRFVSKYILAYSHDGEKWDDYIDSTGKKEFAGNDNTFAVKSNTLSPSIQARYIKIKPLAWSNGGICTSVDLFGCTVDELNKSKKS</sequence>
<dbReference type="SMART" id="SM00231">
    <property type="entry name" value="FA58C"/>
    <property type="match status" value="1"/>
</dbReference>
<dbReference type="PANTHER" id="PTHR24543">
    <property type="entry name" value="MULTICOPPER OXIDASE-RELATED"/>
    <property type="match status" value="1"/>
</dbReference>
<dbReference type="AlphaFoldDB" id="A0A7M5V352"/>
<dbReference type="InterPro" id="IPR008979">
    <property type="entry name" value="Galactose-bd-like_sf"/>
</dbReference>
<dbReference type="OrthoDB" id="6018330at2759"/>
<name>A0A7M5V352_9CNID</name>
<dbReference type="Gene3D" id="2.60.120.260">
    <property type="entry name" value="Galactose-binding domain-like"/>
    <property type="match status" value="1"/>
</dbReference>
<feature type="signal peptide" evidence="1">
    <location>
        <begin position="1"/>
        <end position="20"/>
    </location>
</feature>
<reference evidence="3" key="1">
    <citation type="submission" date="2021-01" db="UniProtKB">
        <authorList>
            <consortium name="EnsemblMetazoa"/>
        </authorList>
    </citation>
    <scope>IDENTIFICATION</scope>
</reference>
<keyword evidence="1" id="KW-0732">Signal</keyword>
<protein>
    <recommendedName>
        <fullName evidence="2">F5/8 type C domain-containing protein</fullName>
    </recommendedName>
</protein>
<evidence type="ECO:0000256" key="1">
    <source>
        <dbReference type="SAM" id="SignalP"/>
    </source>
</evidence>